<evidence type="ECO:0000313" key="10">
    <source>
        <dbReference type="EMBL" id="KAF2241605.1"/>
    </source>
</evidence>
<dbReference type="GO" id="GO:0070847">
    <property type="term" value="C:core mediator complex"/>
    <property type="evidence" value="ECO:0007669"/>
    <property type="project" value="TreeGrafter"/>
</dbReference>
<dbReference type="Proteomes" id="UP000800094">
    <property type="component" value="Unassembled WGS sequence"/>
</dbReference>
<comment type="subunit">
    <text evidence="8">Component of the Mediator complex.</text>
</comment>
<keyword evidence="8" id="KW-0010">Activator</keyword>
<comment type="subcellular location">
    <subcellularLocation>
        <location evidence="1 8">Nucleus</location>
    </subcellularLocation>
</comment>
<dbReference type="GO" id="GO:0003712">
    <property type="term" value="F:transcription coregulator activity"/>
    <property type="evidence" value="ECO:0007669"/>
    <property type="project" value="InterPro"/>
</dbReference>
<evidence type="ECO:0000256" key="7">
    <source>
        <dbReference type="ARBA" id="ARBA00032014"/>
    </source>
</evidence>
<name>A0A6A6HTV7_9PLEO</name>
<sequence length="657" mass="73500">MSGAETMASVALRPWPASARDALSKEDLYQQIAQLTTERGHLRGITEKALQDEIDAGKELPEDVMEAVEQEKKEEAPTARDKLEEIHRVRNEMATKLEWATFSAANALDLVAIILSKDPSKNLESAYSHKFKQQGVPPGSFGLDKTDPPERPADRQRLADTAMRQQLVMKGSRMEALDWATDNLLKAATKLETEVRKETKYWEETLSISKKGWSIQRTRKDGRHAPFAVRYGLPEAGNHFKARGLAPLRMDKDGSIILDPALALKPKTLRVRISDNGKITGASNLPTQSDVDESAIEKSIQLARDSLFEEEVFHEMSMETRQLLAYGVELRNSVIQLAAPGPSDRSKHRKILIDCIARDDNIPLGQDGSQDWLAQNIAEFLRLLLTHEHHMRLHRRSQIPPPLTQHKRQQSTPPLLRTLLSISSHLDAIDSLHAYLNVVARTLKSAGLELALEASRETSWVKLTDIIKESHRKDLSAIDQLLQTFTRPFEGTTALSLPSSNGAQSEHITVSTRTYIGQPHFGTEHKLTLPPSLISVLNLSNDQQRQFKMSSTEDVKSYLDWNLSLDISHTVLSKEYPGRTVIKSKDPRVCILSNGSKKGSHKEYAVSIQLENGILKATASNNMHLVTGAIAESFVWNGSPGHPSLREKVKSWVDRYP</sequence>
<dbReference type="Pfam" id="PF10156">
    <property type="entry name" value="Med17"/>
    <property type="match status" value="1"/>
</dbReference>
<keyword evidence="4 8" id="KW-0805">Transcription regulation</keyword>
<evidence type="ECO:0000256" key="8">
    <source>
        <dbReference type="RuleBase" id="RU364140"/>
    </source>
</evidence>
<feature type="region of interest" description="Disordered" evidence="9">
    <location>
        <begin position="132"/>
        <end position="153"/>
    </location>
</feature>
<evidence type="ECO:0000256" key="6">
    <source>
        <dbReference type="ARBA" id="ARBA00023242"/>
    </source>
</evidence>
<evidence type="ECO:0000256" key="9">
    <source>
        <dbReference type="SAM" id="MobiDB-lite"/>
    </source>
</evidence>
<keyword evidence="11" id="KW-1185">Reference proteome</keyword>
<dbReference type="GO" id="GO:0016592">
    <property type="term" value="C:mediator complex"/>
    <property type="evidence" value="ECO:0007669"/>
    <property type="project" value="InterPro"/>
</dbReference>
<keyword evidence="6 8" id="KW-0539">Nucleus</keyword>
<comment type="similarity">
    <text evidence="2 8">Belongs to the Mediator complex subunit 17 family.</text>
</comment>
<feature type="compositionally biased region" description="Basic and acidic residues" evidence="9">
    <location>
        <begin position="144"/>
        <end position="153"/>
    </location>
</feature>
<protein>
    <recommendedName>
        <fullName evidence="3 8">Mediator of RNA polymerase II transcription subunit 17</fullName>
    </recommendedName>
    <alternativeName>
        <fullName evidence="7 8">Mediator complex subunit 17</fullName>
    </alternativeName>
</protein>
<evidence type="ECO:0000256" key="1">
    <source>
        <dbReference type="ARBA" id="ARBA00004123"/>
    </source>
</evidence>
<evidence type="ECO:0000256" key="4">
    <source>
        <dbReference type="ARBA" id="ARBA00023015"/>
    </source>
</evidence>
<dbReference type="PANTHER" id="PTHR13114">
    <property type="entry name" value="MEDIATOR OF RNA POLYMERASE II TRANSCRIPTION SUBUNIT 17"/>
    <property type="match status" value="1"/>
</dbReference>
<reference evidence="10" key="1">
    <citation type="journal article" date="2020" name="Stud. Mycol.">
        <title>101 Dothideomycetes genomes: a test case for predicting lifestyles and emergence of pathogens.</title>
        <authorList>
            <person name="Haridas S."/>
            <person name="Albert R."/>
            <person name="Binder M."/>
            <person name="Bloem J."/>
            <person name="Labutti K."/>
            <person name="Salamov A."/>
            <person name="Andreopoulos B."/>
            <person name="Baker S."/>
            <person name="Barry K."/>
            <person name="Bills G."/>
            <person name="Bluhm B."/>
            <person name="Cannon C."/>
            <person name="Castanera R."/>
            <person name="Culley D."/>
            <person name="Daum C."/>
            <person name="Ezra D."/>
            <person name="Gonzalez J."/>
            <person name="Henrissat B."/>
            <person name="Kuo A."/>
            <person name="Liang C."/>
            <person name="Lipzen A."/>
            <person name="Lutzoni F."/>
            <person name="Magnuson J."/>
            <person name="Mondo S."/>
            <person name="Nolan M."/>
            <person name="Ohm R."/>
            <person name="Pangilinan J."/>
            <person name="Park H.-J."/>
            <person name="Ramirez L."/>
            <person name="Alfaro M."/>
            <person name="Sun H."/>
            <person name="Tritt A."/>
            <person name="Yoshinaga Y."/>
            <person name="Zwiers L.-H."/>
            <person name="Turgeon B."/>
            <person name="Goodwin S."/>
            <person name="Spatafora J."/>
            <person name="Crous P."/>
            <person name="Grigoriev I."/>
        </authorList>
    </citation>
    <scope>NUCLEOTIDE SEQUENCE</scope>
    <source>
        <strain evidence="10">CBS 122368</strain>
    </source>
</reference>
<dbReference type="AlphaFoldDB" id="A0A6A6HTV7"/>
<keyword evidence="5 8" id="KW-0804">Transcription</keyword>
<accession>A0A6A6HTV7</accession>
<gene>
    <name evidence="8" type="primary">MED17</name>
    <name evidence="10" type="ORF">BU26DRAFT_440587</name>
</gene>
<proteinExistence type="inferred from homology"/>
<dbReference type="OrthoDB" id="5319830at2759"/>
<dbReference type="EMBL" id="ML987211">
    <property type="protein sequence ID" value="KAF2241605.1"/>
    <property type="molecule type" value="Genomic_DNA"/>
</dbReference>
<evidence type="ECO:0000256" key="2">
    <source>
        <dbReference type="ARBA" id="ARBA00005635"/>
    </source>
</evidence>
<dbReference type="GO" id="GO:0006357">
    <property type="term" value="P:regulation of transcription by RNA polymerase II"/>
    <property type="evidence" value="ECO:0007669"/>
    <property type="project" value="InterPro"/>
</dbReference>
<dbReference type="PANTHER" id="PTHR13114:SF7">
    <property type="entry name" value="MEDIATOR OF RNA POLYMERASE II TRANSCRIPTION SUBUNIT 17"/>
    <property type="match status" value="1"/>
</dbReference>
<evidence type="ECO:0000313" key="11">
    <source>
        <dbReference type="Proteomes" id="UP000800094"/>
    </source>
</evidence>
<organism evidence="10 11">
    <name type="scientific">Trematosphaeria pertusa</name>
    <dbReference type="NCBI Taxonomy" id="390896"/>
    <lineage>
        <taxon>Eukaryota</taxon>
        <taxon>Fungi</taxon>
        <taxon>Dikarya</taxon>
        <taxon>Ascomycota</taxon>
        <taxon>Pezizomycotina</taxon>
        <taxon>Dothideomycetes</taxon>
        <taxon>Pleosporomycetidae</taxon>
        <taxon>Pleosporales</taxon>
        <taxon>Massarineae</taxon>
        <taxon>Trematosphaeriaceae</taxon>
        <taxon>Trematosphaeria</taxon>
    </lineage>
</organism>
<evidence type="ECO:0000256" key="3">
    <source>
        <dbReference type="ARBA" id="ARBA00019610"/>
    </source>
</evidence>
<evidence type="ECO:0000256" key="5">
    <source>
        <dbReference type="ARBA" id="ARBA00023163"/>
    </source>
</evidence>
<dbReference type="InterPro" id="IPR019313">
    <property type="entry name" value="Mediator_Med17"/>
</dbReference>
<comment type="function">
    <text evidence="8">Component of the Mediator complex, a coactivator involved in the regulated transcription of nearly all RNA polymerase II-dependent genes. Mediator functions as a bridge to convey information from gene-specific regulatory proteins to the basal RNA polymerase II transcription machinery. Mediator is recruited to promoters by direct interactions with regulatory proteins and serves as a scaffold for the assembly of a functional preinitiation complex with RNA polymerase II and the general transcription factors.</text>
</comment>